<evidence type="ECO:0000256" key="11">
    <source>
        <dbReference type="ARBA" id="ARBA00023157"/>
    </source>
</evidence>
<feature type="domain" description="SRCR" evidence="22">
    <location>
        <begin position="862"/>
        <end position="963"/>
    </location>
</feature>
<dbReference type="PRINTS" id="PR00261">
    <property type="entry name" value="LDLRECEPTOR"/>
</dbReference>
<evidence type="ECO:0000256" key="14">
    <source>
        <dbReference type="PROSITE-ProRule" id="PRU00121"/>
    </source>
</evidence>
<evidence type="ECO:0000256" key="3">
    <source>
        <dbReference type="ARBA" id="ARBA00022670"/>
    </source>
</evidence>
<evidence type="ECO:0000256" key="12">
    <source>
        <dbReference type="ARBA" id="ARBA00023180"/>
    </source>
</evidence>
<evidence type="ECO:0000256" key="8">
    <source>
        <dbReference type="ARBA" id="ARBA00022825"/>
    </source>
</evidence>
<dbReference type="Pfam" id="PF00059">
    <property type="entry name" value="Lectin_C"/>
    <property type="match status" value="1"/>
</dbReference>
<dbReference type="InterPro" id="IPR013806">
    <property type="entry name" value="Kringle-like"/>
</dbReference>
<dbReference type="FunFam" id="3.10.250.10:FF:000016">
    <property type="entry name" value="Scavenger receptor cysteine-rich protein type 12"/>
    <property type="match status" value="2"/>
</dbReference>
<organism evidence="24 25">
    <name type="scientific">Macrostomum lignano</name>
    <dbReference type="NCBI Taxonomy" id="282301"/>
    <lineage>
        <taxon>Eukaryota</taxon>
        <taxon>Metazoa</taxon>
        <taxon>Spiralia</taxon>
        <taxon>Lophotrochozoa</taxon>
        <taxon>Platyhelminthes</taxon>
        <taxon>Rhabditophora</taxon>
        <taxon>Macrostomorpha</taxon>
        <taxon>Macrostomida</taxon>
        <taxon>Macrostomidae</taxon>
        <taxon>Macrostomum</taxon>
    </lineage>
</organism>
<dbReference type="InterPro" id="IPR009003">
    <property type="entry name" value="Peptidase_S1_PA"/>
</dbReference>
<dbReference type="PROSITE" id="PS01209">
    <property type="entry name" value="LDLRA_1"/>
    <property type="match status" value="2"/>
</dbReference>
<dbReference type="InterPro" id="IPR016186">
    <property type="entry name" value="C-type_lectin-like/link_sf"/>
</dbReference>
<keyword evidence="10" id="KW-0472">Membrane</keyword>
<feature type="domain" description="Kringle" evidence="20">
    <location>
        <begin position="389"/>
        <end position="464"/>
    </location>
</feature>
<sequence length="1275" mass="140828">EILALSALADHRLELSFKIAVTMATQLSLLLPLLLLAPLLAGRAAGLSLTGAAAKTLEGSRHARSRREATSPFIPLRLFGDSNPEPQPGYPRTSPDSKPDELSRHRTGGVPPTPQIVRIRGDLMKMNPNEGRVEVNYHGVWGLVCGDYVQQIEATLVCHQLGFELGANRVYKNSYYGTGHYKRQDIIVGHVQCKHDGDELTLFDCNRKLMPPCDLNSTTGIECIYNTGCDWGWSSFDGLCYRLETEPKTATEAATACQAKGAKLVSVNSLEEGNYITNMLYTKFRSLNAVWTGGQFGSFRDVGSQYTSWTFVDTIHMARQPLWFPGFEPGTDQRPAGDPQQRSCIAMSKLFQNPRSRRDVDVNYFWWDNISCKTRLPFVCQKLAVASADCYEGIGTDYRGLAARTDKGTPCQPWGDNQLINPSTYPNAGLSGHGLCRNPDGDAKPWCWVDNKNNVFGYCSLRQCSDELPQPQEGPPMTPGFGHEKCDRHEDFFCPSMLSYRPVCVVERQVCDGFVDCVGKEDEDEAFCRNYTCTSDHFYCRKFHKCISMDQVCDGLADCDLGDDETEEACMSVKAQAEAELANEFQMTAGIDESSVPADAKLAIYYRKTLVQCAKHCDRLEQFFCKSFIYYRTGEQRFQSKCFLLGSRITDPASKADPSIEAKYYEIPETCNDADDFLCNNSHCVKKSQACNGFDDCGDFSDEINSRCGKDPAKNYELVLSGGSDNHEGRIEIRLFNQRGLVCDDGLNAAMADVICQQLGYPGHERFILNAWQQFGRGTGGFILSGVHCGPGAKNITDCAHRPWGDSGACSVKNVAGLICLIDRPCSMHEVRCDSRCFPLSKMCDGVPDCSDGWDETECDILNVTLSHNRTAGVVEISRGGIQGVVCDDHFSDEEVKVVCRHLGIPGRGALAQRGQFSTPAGVVMWLQDIRCEGTEASLFDCSLRDWGESTCSIDEAVQLLCGLPEVTDPETTQAPQTDYSEICGKRLAPYSFYRIGGGRNSGITEVPWQVAIRKKVIRPAGLRKDIKLPSSSAWCGGTILSDRWILSAAHCFPYANMPKSAFVVRAGDWNNTAPDQYEREFDVDLLIQHERYTGPPAYDFDISLLRIKPDSRGYLEFNAGVQPACLPRQNQPMNYDPTSKCLISGWGSRGGFDYPEALQMAEVPLIRREVCDRMYEFENITERMFCAGYKEGGIDACQGDSGGPLVCKIVDPGPPAEAGGAAAKGGPLRSGEARHTVVGITSFGNGCAEPNSPGVYTHVPYFRNWIDKTIADNS</sequence>
<dbReference type="InterPro" id="IPR003609">
    <property type="entry name" value="Pan_app"/>
</dbReference>
<evidence type="ECO:0000256" key="15">
    <source>
        <dbReference type="PROSITE-ProRule" id="PRU00124"/>
    </source>
</evidence>
<evidence type="ECO:0000256" key="4">
    <source>
        <dbReference type="ARBA" id="ARBA00022692"/>
    </source>
</evidence>
<dbReference type="InterPro" id="IPR036055">
    <property type="entry name" value="LDL_receptor-like_sf"/>
</dbReference>
<dbReference type="SUPFAM" id="SSF57424">
    <property type="entry name" value="LDL receptor-like module"/>
    <property type="match status" value="3"/>
</dbReference>
<evidence type="ECO:0000256" key="18">
    <source>
        <dbReference type="SAM" id="MobiDB-lite"/>
    </source>
</evidence>
<dbReference type="InterPro" id="IPR002172">
    <property type="entry name" value="LDrepeatLR_classA_rpt"/>
</dbReference>
<evidence type="ECO:0000256" key="7">
    <source>
        <dbReference type="ARBA" id="ARBA00022801"/>
    </source>
</evidence>
<dbReference type="GO" id="GO:0006508">
    <property type="term" value="P:proteolysis"/>
    <property type="evidence" value="ECO:0007669"/>
    <property type="project" value="UniProtKB-KW"/>
</dbReference>
<feature type="domain" description="Apple" evidence="23">
    <location>
        <begin position="570"/>
        <end position="671"/>
    </location>
</feature>
<dbReference type="InterPro" id="IPR023415">
    <property type="entry name" value="LDLR_class-A_CS"/>
</dbReference>
<dbReference type="SUPFAM" id="SSF57414">
    <property type="entry name" value="Hairpin loop containing domain-like"/>
    <property type="match status" value="1"/>
</dbReference>
<keyword evidence="2 14" id="KW-0420">Kringle</keyword>
<dbReference type="CDD" id="cd00190">
    <property type="entry name" value="Tryp_SPc"/>
    <property type="match status" value="1"/>
</dbReference>
<dbReference type="PROSITE" id="PS50070">
    <property type="entry name" value="KRINGLE_2"/>
    <property type="match status" value="1"/>
</dbReference>
<protein>
    <recommendedName>
        <fullName evidence="26">Serine protease 12</fullName>
    </recommendedName>
</protein>
<dbReference type="FunFam" id="2.40.10.10:FF:000002">
    <property type="entry name" value="Transmembrane protease serine"/>
    <property type="match status" value="1"/>
</dbReference>
<evidence type="ECO:0000256" key="10">
    <source>
        <dbReference type="ARBA" id="ARBA00023136"/>
    </source>
</evidence>
<proteinExistence type="inferred from homology"/>
<dbReference type="PROSITE" id="PS50287">
    <property type="entry name" value="SRCR_2"/>
    <property type="match status" value="3"/>
</dbReference>
<dbReference type="OrthoDB" id="536948at2759"/>
<evidence type="ECO:0000256" key="2">
    <source>
        <dbReference type="ARBA" id="ARBA00022572"/>
    </source>
</evidence>
<dbReference type="CDD" id="cd00108">
    <property type="entry name" value="KR"/>
    <property type="match status" value="1"/>
</dbReference>
<dbReference type="SUPFAM" id="SSF56436">
    <property type="entry name" value="C-type lectin-like"/>
    <property type="match status" value="1"/>
</dbReference>
<dbReference type="SMART" id="SM00130">
    <property type="entry name" value="KR"/>
    <property type="match status" value="1"/>
</dbReference>
<dbReference type="PRINTS" id="PR00018">
    <property type="entry name" value="KRINGLE"/>
</dbReference>
<name>A0A267GUN8_9PLAT</name>
<dbReference type="Gene3D" id="4.10.400.10">
    <property type="entry name" value="Low-density Lipoprotein Receptor"/>
    <property type="match status" value="4"/>
</dbReference>
<dbReference type="GO" id="GO:0016020">
    <property type="term" value="C:membrane"/>
    <property type="evidence" value="ECO:0007669"/>
    <property type="project" value="UniProtKB-SubCell"/>
</dbReference>
<dbReference type="Pfam" id="PF00530">
    <property type="entry name" value="SRCR"/>
    <property type="match status" value="3"/>
</dbReference>
<keyword evidence="6" id="KW-0677">Repeat</keyword>
<evidence type="ECO:0000256" key="13">
    <source>
        <dbReference type="ARBA" id="ARBA00024195"/>
    </source>
</evidence>
<dbReference type="InterPro" id="IPR001254">
    <property type="entry name" value="Trypsin_dom"/>
</dbReference>
<accession>A0A267GUN8</accession>
<dbReference type="CDD" id="cd00112">
    <property type="entry name" value="LDLa"/>
    <property type="match status" value="3"/>
</dbReference>
<evidence type="ECO:0008006" key="26">
    <source>
        <dbReference type="Google" id="ProtNLM"/>
    </source>
</evidence>
<dbReference type="SMART" id="SM00034">
    <property type="entry name" value="CLECT"/>
    <property type="match status" value="1"/>
</dbReference>
<feature type="disulfide bond" evidence="16">
    <location>
        <begin position="932"/>
        <end position="942"/>
    </location>
</feature>
<dbReference type="InterPro" id="IPR033116">
    <property type="entry name" value="TRYPSIN_SER"/>
</dbReference>
<keyword evidence="7 17" id="KW-0378">Hydrolase</keyword>
<dbReference type="Gene3D" id="2.40.20.10">
    <property type="entry name" value="Plasminogen Kringle 4"/>
    <property type="match status" value="1"/>
</dbReference>
<dbReference type="CDD" id="cd00037">
    <property type="entry name" value="CLECT"/>
    <property type="match status" value="1"/>
</dbReference>
<evidence type="ECO:0000259" key="22">
    <source>
        <dbReference type="PROSITE" id="PS50287"/>
    </source>
</evidence>
<keyword evidence="25" id="KW-1185">Reference proteome</keyword>
<feature type="domain" description="SRCR" evidence="22">
    <location>
        <begin position="117"/>
        <end position="224"/>
    </location>
</feature>
<evidence type="ECO:0000256" key="17">
    <source>
        <dbReference type="RuleBase" id="RU363034"/>
    </source>
</evidence>
<dbReference type="PROSITE" id="PS00135">
    <property type="entry name" value="TRYPSIN_SER"/>
    <property type="match status" value="1"/>
</dbReference>
<evidence type="ECO:0000256" key="9">
    <source>
        <dbReference type="ARBA" id="ARBA00022989"/>
    </source>
</evidence>
<feature type="compositionally biased region" description="Basic and acidic residues" evidence="18">
    <location>
        <begin position="95"/>
        <end position="104"/>
    </location>
</feature>
<feature type="disulfide bond" evidence="15">
    <location>
        <begin position="844"/>
        <end position="859"/>
    </location>
</feature>
<dbReference type="Pfam" id="PF00089">
    <property type="entry name" value="Trypsin"/>
    <property type="match status" value="1"/>
</dbReference>
<dbReference type="InterPro" id="IPR001190">
    <property type="entry name" value="SRCR"/>
</dbReference>
<dbReference type="SUPFAM" id="SSF56487">
    <property type="entry name" value="SRCR-like"/>
    <property type="match status" value="3"/>
</dbReference>
<dbReference type="PROSITE" id="PS50948">
    <property type="entry name" value="PAN"/>
    <property type="match status" value="1"/>
</dbReference>
<dbReference type="SUPFAM" id="SSF57440">
    <property type="entry name" value="Kringle-like"/>
    <property type="match status" value="1"/>
</dbReference>
<dbReference type="PANTHER" id="PTHR24252:SF10">
    <property type="entry name" value="SERINE PROTEASE 56"/>
    <property type="match status" value="1"/>
</dbReference>
<feature type="domain" description="SRCR" evidence="22">
    <location>
        <begin position="718"/>
        <end position="821"/>
    </location>
</feature>
<keyword evidence="5" id="KW-0732">Signal</keyword>
<evidence type="ECO:0000313" key="25">
    <source>
        <dbReference type="Proteomes" id="UP000215902"/>
    </source>
</evidence>
<feature type="disulfide bond" evidence="15">
    <location>
        <begin position="679"/>
        <end position="697"/>
    </location>
</feature>
<dbReference type="InterPro" id="IPR016187">
    <property type="entry name" value="CTDL_fold"/>
</dbReference>
<dbReference type="SMART" id="SM00202">
    <property type="entry name" value="SR"/>
    <property type="match status" value="3"/>
</dbReference>
<dbReference type="PANTHER" id="PTHR24252">
    <property type="entry name" value="ACROSIN-RELATED"/>
    <property type="match status" value="1"/>
</dbReference>
<evidence type="ECO:0000259" key="21">
    <source>
        <dbReference type="PROSITE" id="PS50240"/>
    </source>
</evidence>
<dbReference type="Gene3D" id="3.10.100.10">
    <property type="entry name" value="Mannose-Binding Protein A, subunit A"/>
    <property type="match status" value="1"/>
</dbReference>
<keyword evidence="8 17" id="KW-0720">Serine protease</keyword>
<evidence type="ECO:0000256" key="5">
    <source>
        <dbReference type="ARBA" id="ARBA00022729"/>
    </source>
</evidence>
<dbReference type="Gene3D" id="3.10.250.10">
    <property type="entry name" value="SRCR-like domain"/>
    <property type="match status" value="3"/>
</dbReference>
<dbReference type="STRING" id="282301.A0A267GUN8"/>
<comment type="caution">
    <text evidence="16">Lacks conserved residue(s) required for the propagation of feature annotation.</text>
</comment>
<feature type="domain" description="C-type lectin" evidence="19">
    <location>
        <begin position="236"/>
        <end position="381"/>
    </location>
</feature>
<feature type="disulfide bond" evidence="14">
    <location>
        <begin position="436"/>
        <end position="459"/>
    </location>
</feature>
<evidence type="ECO:0000259" key="19">
    <source>
        <dbReference type="PROSITE" id="PS50041"/>
    </source>
</evidence>
<dbReference type="AlphaFoldDB" id="A0A267GUN8"/>
<keyword evidence="3 17" id="KW-0645">Protease</keyword>
<dbReference type="SMART" id="SM00192">
    <property type="entry name" value="LDLa"/>
    <property type="match status" value="4"/>
</dbReference>
<feature type="region of interest" description="Disordered" evidence="18">
    <location>
        <begin position="75"/>
        <end position="115"/>
    </location>
</feature>
<comment type="similarity">
    <text evidence="13">Belongs to the peptidase S1 family. CLIP subfamily.</text>
</comment>
<keyword evidence="4" id="KW-0812">Transmembrane</keyword>
<evidence type="ECO:0000259" key="20">
    <source>
        <dbReference type="PROSITE" id="PS50070"/>
    </source>
</evidence>
<keyword evidence="12" id="KW-0325">Glycoprotein</keyword>
<evidence type="ECO:0000256" key="1">
    <source>
        <dbReference type="ARBA" id="ARBA00004167"/>
    </source>
</evidence>
<dbReference type="InterPro" id="IPR038178">
    <property type="entry name" value="Kringle_sf"/>
</dbReference>
<dbReference type="InterPro" id="IPR036772">
    <property type="entry name" value="SRCR-like_dom_sf"/>
</dbReference>
<evidence type="ECO:0000259" key="23">
    <source>
        <dbReference type="PROSITE" id="PS50948"/>
    </source>
</evidence>
<dbReference type="SMART" id="SM00020">
    <property type="entry name" value="Tryp_SPc"/>
    <property type="match status" value="1"/>
</dbReference>
<dbReference type="SUPFAM" id="SSF50494">
    <property type="entry name" value="Trypsin-like serine proteases"/>
    <property type="match status" value="1"/>
</dbReference>
<reference evidence="24 25" key="1">
    <citation type="submission" date="2017-06" db="EMBL/GenBank/DDBJ databases">
        <title>A platform for efficient transgenesis in Macrostomum lignano, a flatworm model organism for stem cell research.</title>
        <authorList>
            <person name="Berezikov E."/>
        </authorList>
    </citation>
    <scope>NUCLEOTIDE SEQUENCE [LARGE SCALE GENOMIC DNA]</scope>
    <source>
        <strain evidence="24">DV1</strain>
        <tissue evidence="24">Whole organism</tissue>
    </source>
</reference>
<dbReference type="PROSITE" id="PS50068">
    <property type="entry name" value="LDLRA_2"/>
    <property type="match status" value="4"/>
</dbReference>
<comment type="subcellular location">
    <subcellularLocation>
        <location evidence="1">Membrane</location>
        <topology evidence="1">Single-pass membrane protein</topology>
    </subcellularLocation>
</comment>
<evidence type="ECO:0000256" key="16">
    <source>
        <dbReference type="PROSITE-ProRule" id="PRU00196"/>
    </source>
</evidence>
<keyword evidence="9" id="KW-1133">Transmembrane helix</keyword>
<feature type="domain" description="Peptidase S1" evidence="21">
    <location>
        <begin position="996"/>
        <end position="1272"/>
    </location>
</feature>
<dbReference type="PROSITE" id="PS50240">
    <property type="entry name" value="TRYPSIN_DOM"/>
    <property type="match status" value="1"/>
</dbReference>
<dbReference type="GO" id="GO:0004252">
    <property type="term" value="F:serine-type endopeptidase activity"/>
    <property type="evidence" value="ECO:0007669"/>
    <property type="project" value="InterPro"/>
</dbReference>
<dbReference type="Proteomes" id="UP000215902">
    <property type="component" value="Unassembled WGS sequence"/>
</dbReference>
<dbReference type="InterPro" id="IPR018114">
    <property type="entry name" value="TRYPSIN_HIS"/>
</dbReference>
<dbReference type="Pfam" id="PF00051">
    <property type="entry name" value="Kringle"/>
    <property type="match status" value="1"/>
</dbReference>
<feature type="disulfide bond" evidence="16">
    <location>
        <begin position="789"/>
        <end position="799"/>
    </location>
</feature>
<dbReference type="InterPro" id="IPR043504">
    <property type="entry name" value="Peptidase_S1_PA_chymotrypsin"/>
</dbReference>
<dbReference type="Gene3D" id="2.40.10.10">
    <property type="entry name" value="Trypsin-like serine proteases"/>
    <property type="match status" value="1"/>
</dbReference>
<keyword evidence="11 16" id="KW-1015">Disulfide bond</keyword>
<gene>
    <name evidence="24" type="ORF">BOX15_Mlig012109g1</name>
</gene>
<evidence type="ECO:0000256" key="6">
    <source>
        <dbReference type="ARBA" id="ARBA00022737"/>
    </source>
</evidence>
<dbReference type="InterPro" id="IPR001304">
    <property type="entry name" value="C-type_lectin-like"/>
</dbReference>
<dbReference type="PROSITE" id="PS50041">
    <property type="entry name" value="C_TYPE_LECTIN_2"/>
    <property type="match status" value="1"/>
</dbReference>
<comment type="caution">
    <text evidence="24">The sequence shown here is derived from an EMBL/GenBank/DDBJ whole genome shotgun (WGS) entry which is preliminary data.</text>
</comment>
<dbReference type="EMBL" id="NIVC01000140">
    <property type="protein sequence ID" value="PAA89726.1"/>
    <property type="molecule type" value="Genomic_DNA"/>
</dbReference>
<evidence type="ECO:0000313" key="24">
    <source>
        <dbReference type="EMBL" id="PAA89726.1"/>
    </source>
</evidence>
<feature type="non-terminal residue" evidence="24">
    <location>
        <position position="1"/>
    </location>
</feature>
<dbReference type="InterPro" id="IPR000001">
    <property type="entry name" value="Kringle"/>
</dbReference>
<dbReference type="PROSITE" id="PS00134">
    <property type="entry name" value="TRYPSIN_HIS"/>
    <property type="match status" value="1"/>
</dbReference>
<dbReference type="Pfam" id="PF00057">
    <property type="entry name" value="Ldl_recept_a"/>
    <property type="match status" value="3"/>
</dbReference>